<name>A0A9P8L2R6_9PEZI</name>
<evidence type="ECO:0000256" key="3">
    <source>
        <dbReference type="SAM" id="SignalP"/>
    </source>
</evidence>
<feature type="compositionally biased region" description="Low complexity" evidence="1">
    <location>
        <begin position="363"/>
        <end position="381"/>
    </location>
</feature>
<feature type="signal peptide" evidence="3">
    <location>
        <begin position="1"/>
        <end position="21"/>
    </location>
</feature>
<evidence type="ECO:0000313" key="5">
    <source>
        <dbReference type="Proteomes" id="UP000698800"/>
    </source>
</evidence>
<feature type="compositionally biased region" description="Low complexity" evidence="1">
    <location>
        <begin position="289"/>
        <end position="298"/>
    </location>
</feature>
<evidence type="ECO:0000256" key="1">
    <source>
        <dbReference type="SAM" id="MobiDB-lite"/>
    </source>
</evidence>
<gene>
    <name evidence="4" type="ORF">FGG08_005581</name>
</gene>
<feature type="region of interest" description="Disordered" evidence="1">
    <location>
        <begin position="98"/>
        <end position="230"/>
    </location>
</feature>
<sequence length="463" mass="49302">MRRDYFLGALFSLIVPVLTTAACPCWDEIIQDVHSLPEASKLVEGRLCDDPSLLVKRFEQCIDRERCAFVDVRDPDQERWFREICNVDRNNIDLRQVELRRRDDNQDPPSDSPPPDITIVTITPSDSPTPSDAPTPPSDTPAPPPKKGSSAKAATTTSHSAKHTTKASTTTDASSTTTDSSSSDSSTSSTTTAESSSTSITTSTSTTSEPSSSPTAPAASATLTSSSGPNMGPGSIAAATIFSTFAAGCIGFLIFVCFRRIRRDRQSRKKESMDEQLLGGAAKPGSGGSHRSASGSSRSIHDTESMFGDRNGSVANIPLADRQSGYPQRLYPLGNNAYHQAPQYEPRDAYGPNGDSGDLGRQPSPYSNYSPPYSAPHSPAPEQFHSYRSPSATYTDQNQAWAAAPIAPIRNMRSGSMSSTHLNLPMALTSGEPPAAHGAPGYAVGGYPSQNPSRPSSRSRLGP</sequence>
<keyword evidence="2" id="KW-1133">Transmembrane helix</keyword>
<keyword evidence="5" id="KW-1185">Reference proteome</keyword>
<proteinExistence type="predicted"/>
<feature type="compositionally biased region" description="Low complexity" evidence="1">
    <location>
        <begin position="166"/>
        <end position="227"/>
    </location>
</feature>
<reference evidence="4" key="1">
    <citation type="submission" date="2021-03" db="EMBL/GenBank/DDBJ databases">
        <title>Comparative genomics and phylogenomic investigation of the class Geoglossomycetes provide insights into ecological specialization and systematics.</title>
        <authorList>
            <person name="Melie T."/>
            <person name="Pirro S."/>
            <person name="Miller A.N."/>
            <person name="Quandt A."/>
        </authorList>
    </citation>
    <scope>NUCLEOTIDE SEQUENCE</scope>
    <source>
        <strain evidence="4">GBOQ0MN5Z8</strain>
    </source>
</reference>
<feature type="compositionally biased region" description="Pro residues" evidence="1">
    <location>
        <begin position="131"/>
        <end position="146"/>
    </location>
</feature>
<feature type="compositionally biased region" description="Low complexity" evidence="1">
    <location>
        <begin position="117"/>
        <end position="130"/>
    </location>
</feature>
<evidence type="ECO:0000313" key="4">
    <source>
        <dbReference type="EMBL" id="KAH0537630.1"/>
    </source>
</evidence>
<feature type="region of interest" description="Disordered" evidence="1">
    <location>
        <begin position="267"/>
        <end position="391"/>
    </location>
</feature>
<dbReference type="OrthoDB" id="5422690at2759"/>
<accession>A0A9P8L2R6</accession>
<dbReference type="EMBL" id="JAGHQL010000136">
    <property type="protein sequence ID" value="KAH0537630.1"/>
    <property type="molecule type" value="Genomic_DNA"/>
</dbReference>
<evidence type="ECO:0000256" key="2">
    <source>
        <dbReference type="SAM" id="Phobius"/>
    </source>
</evidence>
<feature type="chain" id="PRO_5040243125" evidence="3">
    <location>
        <begin position="22"/>
        <end position="463"/>
    </location>
</feature>
<organism evidence="4 5">
    <name type="scientific">Glutinoglossum americanum</name>
    <dbReference type="NCBI Taxonomy" id="1670608"/>
    <lineage>
        <taxon>Eukaryota</taxon>
        <taxon>Fungi</taxon>
        <taxon>Dikarya</taxon>
        <taxon>Ascomycota</taxon>
        <taxon>Pezizomycotina</taxon>
        <taxon>Geoglossomycetes</taxon>
        <taxon>Geoglossales</taxon>
        <taxon>Geoglossaceae</taxon>
        <taxon>Glutinoglossum</taxon>
    </lineage>
</organism>
<keyword evidence="2" id="KW-0472">Membrane</keyword>
<dbReference type="Proteomes" id="UP000698800">
    <property type="component" value="Unassembled WGS sequence"/>
</dbReference>
<feature type="compositionally biased region" description="Low complexity" evidence="1">
    <location>
        <begin position="150"/>
        <end position="159"/>
    </location>
</feature>
<dbReference type="PROSITE" id="PS51257">
    <property type="entry name" value="PROKAR_LIPOPROTEIN"/>
    <property type="match status" value="1"/>
</dbReference>
<feature type="transmembrane region" description="Helical" evidence="2">
    <location>
        <begin position="236"/>
        <end position="258"/>
    </location>
</feature>
<comment type="caution">
    <text evidence="4">The sequence shown here is derived from an EMBL/GenBank/DDBJ whole genome shotgun (WGS) entry which is preliminary data.</text>
</comment>
<keyword evidence="2" id="KW-0812">Transmembrane</keyword>
<dbReference type="AlphaFoldDB" id="A0A9P8L2R6"/>
<feature type="compositionally biased region" description="Polar residues" evidence="1">
    <location>
        <begin position="413"/>
        <end position="422"/>
    </location>
</feature>
<protein>
    <submittedName>
        <fullName evidence="4">Uncharacterized protein</fullName>
    </submittedName>
</protein>
<feature type="region of interest" description="Disordered" evidence="1">
    <location>
        <begin position="412"/>
        <end position="463"/>
    </location>
</feature>
<feature type="compositionally biased region" description="Low complexity" evidence="1">
    <location>
        <begin position="448"/>
        <end position="463"/>
    </location>
</feature>
<keyword evidence="3" id="KW-0732">Signal</keyword>